<accession>A0AAN9S2L7</accession>
<sequence length="466" mass="54985">MCNTQHFFEESQEKELFRFREIKTETDWREATIQITDAHIQEERTLLMLSKEGEVRKSSRISQAFKNMDQNPVSVITQANKDIVSSIKEKLEAVSSLKSIFRVPEKLINESNKKMYLPTTISIGPLHHGDEGLKYMEDHKWHYVFTLLSRQPNQLESSLHECVKALDDLEKPARNFYVEELNLTCNQFMEMMLVDGCFIIELFLKYVRKGIRHHGDPLFSTPGLLYRVRCDLILLENQMPFLILQRLFEIVQIPLEYDLTLTLSQLAIRFFRNMLPGDTKIYYEKFSQEGYHLLDLIRQCYLPTHARVLSKKRVSLDDLECATNLKKNGIKSKSSRAKNLLNLKFANGVLEVPPLSPHQFTEMLFFNLIASEQHQNNSQPFTSYAFLMKAMFRNEKDVKLFRKLGIVIMDDITEKEVCDMFKRLCEKVECDEDKFYFAELFEQIFEYKRSRRSWQKILKCLKIRTT</sequence>
<reference evidence="1 2" key="1">
    <citation type="submission" date="2024-01" db="EMBL/GenBank/DDBJ databases">
        <title>The genomes of 5 underutilized Papilionoideae crops provide insights into root nodulation and disease resistanc.</title>
        <authorList>
            <person name="Jiang F."/>
        </authorList>
    </citation>
    <scope>NUCLEOTIDE SEQUENCE [LARGE SCALE GENOMIC DNA]</scope>
    <source>
        <strain evidence="1">DUOXIRENSHENG_FW03</strain>
        <tissue evidence="1">Leaves</tissue>
    </source>
</reference>
<keyword evidence="2" id="KW-1185">Reference proteome</keyword>
<dbReference type="InterPro" id="IPR004158">
    <property type="entry name" value="DUF247_pln"/>
</dbReference>
<dbReference type="Pfam" id="PF03140">
    <property type="entry name" value="DUF247"/>
    <property type="match status" value="1"/>
</dbReference>
<evidence type="ECO:0000313" key="1">
    <source>
        <dbReference type="EMBL" id="KAK7387992.1"/>
    </source>
</evidence>
<proteinExistence type="predicted"/>
<protein>
    <submittedName>
        <fullName evidence="1">Uncharacterized protein</fullName>
    </submittedName>
</protein>
<organism evidence="1 2">
    <name type="scientific">Psophocarpus tetragonolobus</name>
    <name type="common">Winged bean</name>
    <name type="synonym">Dolichos tetragonolobus</name>
    <dbReference type="NCBI Taxonomy" id="3891"/>
    <lineage>
        <taxon>Eukaryota</taxon>
        <taxon>Viridiplantae</taxon>
        <taxon>Streptophyta</taxon>
        <taxon>Embryophyta</taxon>
        <taxon>Tracheophyta</taxon>
        <taxon>Spermatophyta</taxon>
        <taxon>Magnoliopsida</taxon>
        <taxon>eudicotyledons</taxon>
        <taxon>Gunneridae</taxon>
        <taxon>Pentapetalae</taxon>
        <taxon>rosids</taxon>
        <taxon>fabids</taxon>
        <taxon>Fabales</taxon>
        <taxon>Fabaceae</taxon>
        <taxon>Papilionoideae</taxon>
        <taxon>50 kb inversion clade</taxon>
        <taxon>NPAAA clade</taxon>
        <taxon>indigoferoid/millettioid clade</taxon>
        <taxon>Phaseoleae</taxon>
        <taxon>Psophocarpus</taxon>
    </lineage>
</organism>
<dbReference type="PANTHER" id="PTHR31170:SF25">
    <property type="entry name" value="BNAA09G04570D PROTEIN"/>
    <property type="match status" value="1"/>
</dbReference>
<dbReference type="AlphaFoldDB" id="A0AAN9S2L7"/>
<dbReference type="Proteomes" id="UP001386955">
    <property type="component" value="Unassembled WGS sequence"/>
</dbReference>
<gene>
    <name evidence="1" type="ORF">VNO78_22791</name>
</gene>
<comment type="caution">
    <text evidence="1">The sequence shown here is derived from an EMBL/GenBank/DDBJ whole genome shotgun (WGS) entry which is preliminary data.</text>
</comment>
<dbReference type="EMBL" id="JAYMYS010000006">
    <property type="protein sequence ID" value="KAK7387992.1"/>
    <property type="molecule type" value="Genomic_DNA"/>
</dbReference>
<evidence type="ECO:0000313" key="2">
    <source>
        <dbReference type="Proteomes" id="UP001386955"/>
    </source>
</evidence>
<name>A0AAN9S2L7_PSOTE</name>
<dbReference type="PANTHER" id="PTHR31170">
    <property type="entry name" value="BNAC04G53230D PROTEIN"/>
    <property type="match status" value="1"/>
</dbReference>